<protein>
    <submittedName>
        <fullName evidence="4">MSP domain-containing protein</fullName>
    </submittedName>
</protein>
<dbReference type="OrthoDB" id="5813979at2759"/>
<name>A0A0N4WWP4_HAEPC</name>
<organism evidence="4">
    <name type="scientific">Haemonchus placei</name>
    <name type="common">Barber's pole worm</name>
    <dbReference type="NCBI Taxonomy" id="6290"/>
    <lineage>
        <taxon>Eukaryota</taxon>
        <taxon>Metazoa</taxon>
        <taxon>Ecdysozoa</taxon>
        <taxon>Nematoda</taxon>
        <taxon>Chromadorea</taxon>
        <taxon>Rhabditida</taxon>
        <taxon>Rhabditina</taxon>
        <taxon>Rhabditomorpha</taxon>
        <taxon>Strongyloidea</taxon>
        <taxon>Trichostrongylidae</taxon>
        <taxon>Haemonchus</taxon>
    </lineage>
</organism>
<dbReference type="InterPro" id="IPR000535">
    <property type="entry name" value="MSP_dom"/>
</dbReference>
<dbReference type="Proteomes" id="UP000268014">
    <property type="component" value="Unassembled WGS sequence"/>
</dbReference>
<reference evidence="4" key="1">
    <citation type="submission" date="2017-02" db="UniProtKB">
        <authorList>
            <consortium name="WormBaseParasite"/>
        </authorList>
    </citation>
    <scope>IDENTIFICATION</scope>
</reference>
<evidence type="ECO:0000259" key="1">
    <source>
        <dbReference type="Pfam" id="PF00635"/>
    </source>
</evidence>
<evidence type="ECO:0000313" key="3">
    <source>
        <dbReference type="Proteomes" id="UP000268014"/>
    </source>
</evidence>
<dbReference type="AlphaFoldDB" id="A0A0N4WWP4"/>
<dbReference type="InterPro" id="IPR013783">
    <property type="entry name" value="Ig-like_fold"/>
</dbReference>
<evidence type="ECO:0000313" key="4">
    <source>
        <dbReference type="WBParaSite" id="HPLM_0001618401-mRNA-1"/>
    </source>
</evidence>
<dbReference type="WBParaSite" id="HPLM_0001618401-mRNA-1">
    <property type="protein sequence ID" value="HPLM_0001618401-mRNA-1"/>
    <property type="gene ID" value="HPLM_0001618401"/>
</dbReference>
<gene>
    <name evidence="2" type="ORF">HPLM_LOCUS16176</name>
</gene>
<keyword evidence="3" id="KW-1185">Reference proteome</keyword>
<dbReference type="OMA" id="MAIEYFP"/>
<evidence type="ECO:0000313" key="2">
    <source>
        <dbReference type="EMBL" id="VDO59050.1"/>
    </source>
</evidence>
<dbReference type="Gene3D" id="2.60.40.10">
    <property type="entry name" value="Immunoglobulins"/>
    <property type="match status" value="1"/>
</dbReference>
<accession>A0A0N4WWP4</accession>
<dbReference type="Pfam" id="PF00635">
    <property type="entry name" value="Motile_Sperm"/>
    <property type="match status" value="1"/>
</dbReference>
<dbReference type="EMBL" id="UZAF01019307">
    <property type="protein sequence ID" value="VDO59050.1"/>
    <property type="molecule type" value="Genomic_DNA"/>
</dbReference>
<dbReference type="SUPFAM" id="SSF49354">
    <property type="entry name" value="PapD-like"/>
    <property type="match status" value="1"/>
</dbReference>
<sequence>MGYEVNFVPPKCTITTSGGKAKHTMTNYCDVNLAYKMVLPSGSKYSIDPAAMAGVLEVGKSIEVVITRQAGKGPEENLTIEYNATDPSKGITGKTIVKLKPTE</sequence>
<dbReference type="InterPro" id="IPR008962">
    <property type="entry name" value="PapD-like_sf"/>
</dbReference>
<proteinExistence type="predicted"/>
<reference evidence="2 3" key="2">
    <citation type="submission" date="2018-11" db="EMBL/GenBank/DDBJ databases">
        <authorList>
            <consortium name="Pathogen Informatics"/>
        </authorList>
    </citation>
    <scope>NUCLEOTIDE SEQUENCE [LARGE SCALE GENOMIC DNA]</scope>
    <source>
        <strain evidence="2 3">MHpl1</strain>
    </source>
</reference>
<feature type="domain" description="MSP" evidence="1">
    <location>
        <begin position="5"/>
        <end position="85"/>
    </location>
</feature>